<dbReference type="AlphaFoldDB" id="A0A8J7CNR8"/>
<dbReference type="InterPro" id="IPR002321">
    <property type="entry name" value="Cyt_c_II"/>
</dbReference>
<dbReference type="GO" id="GO:0005506">
    <property type="term" value="F:iron ion binding"/>
    <property type="evidence" value="ECO:0007669"/>
    <property type="project" value="InterPro"/>
</dbReference>
<feature type="signal peptide" evidence="1">
    <location>
        <begin position="1"/>
        <end position="24"/>
    </location>
</feature>
<dbReference type="SUPFAM" id="SSF47175">
    <property type="entry name" value="Cytochromes"/>
    <property type="match status" value="1"/>
</dbReference>
<name>A0A8J7CNR8_9PROT</name>
<reference evidence="2" key="1">
    <citation type="submission" date="2020-10" db="EMBL/GenBank/DDBJ databases">
        <title>Genome sequence of the unusual species of purple photosynthetic bacteria, Phaeovibrio sulfidiphilus DSM 23193, type strain.</title>
        <authorList>
            <person name="Kyndt J.A."/>
            <person name="Meyer T.E."/>
        </authorList>
    </citation>
    <scope>NUCLEOTIDE SEQUENCE</scope>
    <source>
        <strain evidence="2">DSM 23193</strain>
    </source>
</reference>
<dbReference type="GO" id="GO:0022900">
    <property type="term" value="P:electron transport chain"/>
    <property type="evidence" value="ECO:0007669"/>
    <property type="project" value="InterPro"/>
</dbReference>
<gene>
    <name evidence="2" type="ORF">IHV25_00885</name>
</gene>
<dbReference type="GO" id="GO:0020037">
    <property type="term" value="F:heme binding"/>
    <property type="evidence" value="ECO:0007669"/>
    <property type="project" value="InterPro"/>
</dbReference>
<evidence type="ECO:0000313" key="3">
    <source>
        <dbReference type="Proteomes" id="UP000631034"/>
    </source>
</evidence>
<comment type="caution">
    <text evidence="2">The sequence shown here is derived from an EMBL/GenBank/DDBJ whole genome shotgun (WGS) entry which is preliminary data.</text>
</comment>
<evidence type="ECO:0000313" key="2">
    <source>
        <dbReference type="EMBL" id="MBE1236212.1"/>
    </source>
</evidence>
<dbReference type="Proteomes" id="UP000631034">
    <property type="component" value="Unassembled WGS sequence"/>
</dbReference>
<dbReference type="EMBL" id="JACZHT010000001">
    <property type="protein sequence ID" value="MBE1236212.1"/>
    <property type="molecule type" value="Genomic_DNA"/>
</dbReference>
<dbReference type="PROSITE" id="PS51009">
    <property type="entry name" value="CYTCII"/>
    <property type="match status" value="1"/>
</dbReference>
<sequence length="149" mass="15273">MKRFLIAGATAAAVALGAFSPALAQQTAEDYQKMRSDAYKAAGGDMKALAAAMKSRKIDAKDFSARANSVADNLAKATSGYAPGMAAADTSAAMKTIWQEQEKFQGYATAAVNAAKALAAATTLPARGAALSALGDTCKACHDVYRSSK</sequence>
<evidence type="ECO:0000256" key="1">
    <source>
        <dbReference type="SAM" id="SignalP"/>
    </source>
</evidence>
<proteinExistence type="predicted"/>
<accession>A0A8J7CNR8</accession>
<dbReference type="RefSeq" id="WP_192533084.1">
    <property type="nucleotide sequence ID" value="NZ_JACZHT010000001.1"/>
</dbReference>
<keyword evidence="3" id="KW-1185">Reference proteome</keyword>
<keyword evidence="1" id="KW-0732">Signal</keyword>
<organism evidence="2 3">
    <name type="scientific">Phaeovibrio sulfidiphilus</name>
    <dbReference type="NCBI Taxonomy" id="1220600"/>
    <lineage>
        <taxon>Bacteria</taxon>
        <taxon>Pseudomonadati</taxon>
        <taxon>Pseudomonadota</taxon>
        <taxon>Alphaproteobacteria</taxon>
        <taxon>Rhodospirillales</taxon>
        <taxon>Rhodospirillaceae</taxon>
        <taxon>Phaeovibrio</taxon>
    </lineage>
</organism>
<dbReference type="Pfam" id="PF01322">
    <property type="entry name" value="Cytochrom_C_2"/>
    <property type="match status" value="1"/>
</dbReference>
<feature type="chain" id="PRO_5035312252" evidence="1">
    <location>
        <begin position="25"/>
        <end position="149"/>
    </location>
</feature>
<dbReference type="InterPro" id="IPR010980">
    <property type="entry name" value="Cyt_c/b562"/>
</dbReference>
<dbReference type="Gene3D" id="1.20.120.10">
    <property type="entry name" value="Cytochrome c/b562"/>
    <property type="match status" value="1"/>
</dbReference>
<protein>
    <submittedName>
        <fullName evidence="2">Cytochrome c</fullName>
    </submittedName>
</protein>
<dbReference type="GO" id="GO:0009055">
    <property type="term" value="F:electron transfer activity"/>
    <property type="evidence" value="ECO:0007669"/>
    <property type="project" value="InterPro"/>
</dbReference>